<dbReference type="OrthoDB" id="823504at2759"/>
<accession>Q4SMF3</accession>
<evidence type="ECO:0000256" key="6">
    <source>
        <dbReference type="ARBA" id="ARBA00022723"/>
    </source>
</evidence>
<dbReference type="InterPro" id="IPR001007">
    <property type="entry name" value="VWF_dom"/>
</dbReference>
<dbReference type="InterPro" id="IPR003598">
    <property type="entry name" value="Ig_sub2"/>
</dbReference>
<dbReference type="PROSITE" id="PS50184">
    <property type="entry name" value="VWFC_2"/>
    <property type="match status" value="1"/>
</dbReference>
<keyword evidence="5 15" id="KW-0349">Heme</keyword>
<feature type="binding site" description="axial binding residue" evidence="15">
    <location>
        <position position="984"/>
    </location>
    <ligand>
        <name>heme b</name>
        <dbReference type="ChEBI" id="CHEBI:60344"/>
    </ligand>
    <ligandPart>
        <name>Fe</name>
        <dbReference type="ChEBI" id="CHEBI:18248"/>
    </ligandPart>
</feature>
<keyword evidence="16" id="KW-0175">Coiled coil</keyword>
<keyword evidence="4" id="KW-0433">Leucine-rich repeat</keyword>
<comment type="caution">
    <text evidence="19">The sequence shown here is derived from an EMBL/GenBank/DDBJ whole genome shotgun (WGS) entry which is preliminary data.</text>
</comment>
<keyword evidence="12" id="KW-0325">Glycoprotein</keyword>
<keyword evidence="3" id="KW-0964">Secreted</keyword>
<evidence type="ECO:0000256" key="15">
    <source>
        <dbReference type="PIRSR" id="PIRSR619791-2"/>
    </source>
</evidence>
<evidence type="ECO:0000256" key="4">
    <source>
        <dbReference type="ARBA" id="ARBA00022614"/>
    </source>
</evidence>
<dbReference type="Pfam" id="PF00560">
    <property type="entry name" value="LRR_1"/>
    <property type="match status" value="1"/>
</dbReference>
<evidence type="ECO:0000256" key="1">
    <source>
        <dbReference type="ARBA" id="ARBA00001970"/>
    </source>
</evidence>
<dbReference type="FunFam" id="2.60.40.10:FF:000032">
    <property type="entry name" value="palladin isoform X1"/>
    <property type="match status" value="1"/>
</dbReference>
<reference evidence="19" key="2">
    <citation type="submission" date="2004-02" db="EMBL/GenBank/DDBJ databases">
        <authorList>
            <consortium name="Genoscope"/>
            <consortium name="Whitehead Institute Centre for Genome Research"/>
        </authorList>
    </citation>
    <scope>NUCLEOTIDE SEQUENCE</scope>
</reference>
<proteinExistence type="inferred from homology"/>
<keyword evidence="6 15" id="KW-0479">Metal-binding</keyword>
<protein>
    <submittedName>
        <fullName evidence="19">(spotted green pufferfish) hypothetical protein</fullName>
    </submittedName>
</protein>
<evidence type="ECO:0000259" key="18">
    <source>
        <dbReference type="PROSITE" id="PS50835"/>
    </source>
</evidence>
<evidence type="ECO:0000256" key="7">
    <source>
        <dbReference type="ARBA" id="ARBA00022729"/>
    </source>
</evidence>
<evidence type="ECO:0000256" key="10">
    <source>
        <dbReference type="ARBA" id="ARBA00023004"/>
    </source>
</evidence>
<evidence type="ECO:0000256" key="12">
    <source>
        <dbReference type="ARBA" id="ARBA00023180"/>
    </source>
</evidence>
<dbReference type="Gene3D" id="1.10.640.10">
    <property type="entry name" value="Haem peroxidase domain superfamily, animal type"/>
    <property type="match status" value="1"/>
</dbReference>
<name>Q4SMF3_TETNG</name>
<dbReference type="InterPro" id="IPR019791">
    <property type="entry name" value="Haem_peroxidase_animal"/>
</dbReference>
<keyword evidence="9" id="KW-0560">Oxidoreductase</keyword>
<evidence type="ECO:0000256" key="2">
    <source>
        <dbReference type="ARBA" id="ARBA00004613"/>
    </source>
</evidence>
<feature type="non-terminal residue" evidence="19">
    <location>
        <position position="1"/>
    </location>
</feature>
<dbReference type="InterPro" id="IPR001611">
    <property type="entry name" value="Leu-rich_rpt"/>
</dbReference>
<feature type="domain" description="Ig-like" evidence="18">
    <location>
        <begin position="349"/>
        <end position="434"/>
    </location>
</feature>
<organism evidence="19">
    <name type="scientific">Tetraodon nigroviridis</name>
    <name type="common">Spotted green pufferfish</name>
    <name type="synonym">Chelonodon nigroviridis</name>
    <dbReference type="NCBI Taxonomy" id="99883"/>
    <lineage>
        <taxon>Eukaryota</taxon>
        <taxon>Metazoa</taxon>
        <taxon>Chordata</taxon>
        <taxon>Craniata</taxon>
        <taxon>Vertebrata</taxon>
        <taxon>Euteleostomi</taxon>
        <taxon>Actinopterygii</taxon>
        <taxon>Neopterygii</taxon>
        <taxon>Teleostei</taxon>
        <taxon>Neoteleostei</taxon>
        <taxon>Acanthomorphata</taxon>
        <taxon>Eupercaria</taxon>
        <taxon>Tetraodontiformes</taxon>
        <taxon>Tetradontoidea</taxon>
        <taxon>Tetraodontidae</taxon>
        <taxon>Tetraodon</taxon>
    </lineage>
</organism>
<dbReference type="Gene3D" id="2.60.40.10">
    <property type="entry name" value="Immunoglobulins"/>
    <property type="match status" value="4"/>
</dbReference>
<dbReference type="GO" id="GO:0005615">
    <property type="term" value="C:extracellular space"/>
    <property type="evidence" value="ECO:0007669"/>
    <property type="project" value="TreeGrafter"/>
</dbReference>
<dbReference type="FunFam" id="2.60.40.10:FF:000276">
    <property type="entry name" value="peroxidasin homolog"/>
    <property type="match status" value="1"/>
</dbReference>
<dbReference type="InterPro" id="IPR037120">
    <property type="entry name" value="Haem_peroxidase_sf_animal"/>
</dbReference>
<keyword evidence="7" id="KW-0732">Signal</keyword>
<dbReference type="PROSITE" id="PS50835">
    <property type="entry name" value="IG_LIKE"/>
    <property type="match status" value="3"/>
</dbReference>
<keyword evidence="11" id="KW-1015">Disulfide bond</keyword>
<dbReference type="GO" id="GO:0046872">
    <property type="term" value="F:metal ion binding"/>
    <property type="evidence" value="ECO:0007669"/>
    <property type="project" value="UniProtKB-KW"/>
</dbReference>
<dbReference type="CDD" id="cd09826">
    <property type="entry name" value="peroxidasin_like"/>
    <property type="match status" value="1"/>
</dbReference>
<dbReference type="Gene3D" id="6.20.200.20">
    <property type="match status" value="1"/>
</dbReference>
<comment type="cofactor">
    <cofactor evidence="1">
        <name>heme b</name>
        <dbReference type="ChEBI" id="CHEBI:60344"/>
    </cofactor>
</comment>
<dbReference type="Pfam" id="PF03098">
    <property type="entry name" value="An_peroxidase"/>
    <property type="match status" value="1"/>
</dbReference>
<feature type="domain" description="Ig-like" evidence="18">
    <location>
        <begin position="258"/>
        <end position="344"/>
    </location>
</feature>
<dbReference type="PeroxiBase" id="7618">
    <property type="entry name" value="TnPxd01"/>
</dbReference>
<dbReference type="SUPFAM" id="SSF57603">
    <property type="entry name" value="FnI-like domain"/>
    <property type="match status" value="1"/>
</dbReference>
<dbReference type="InterPro" id="IPR013098">
    <property type="entry name" value="Ig_I-set"/>
</dbReference>
<dbReference type="Pfam" id="PF23334">
    <property type="entry name" value="VWC2L_2nd"/>
    <property type="match status" value="1"/>
</dbReference>
<dbReference type="SUPFAM" id="SSF52058">
    <property type="entry name" value="L domain-like"/>
    <property type="match status" value="1"/>
</dbReference>
<dbReference type="FunFam" id="1.10.640.10:FF:000001">
    <property type="entry name" value="Peroxidasin homolog"/>
    <property type="match status" value="1"/>
</dbReference>
<evidence type="ECO:0000256" key="14">
    <source>
        <dbReference type="ARBA" id="ARBA00061342"/>
    </source>
</evidence>
<dbReference type="InterPro" id="IPR010255">
    <property type="entry name" value="Haem_peroxidase_sf"/>
</dbReference>
<feature type="non-terminal residue" evidence="19">
    <location>
        <position position="1379"/>
    </location>
</feature>
<evidence type="ECO:0000256" key="9">
    <source>
        <dbReference type="ARBA" id="ARBA00023002"/>
    </source>
</evidence>
<dbReference type="KEGG" id="tng:GSTEN00015787G001"/>
<dbReference type="GO" id="GO:0020037">
    <property type="term" value="F:heme binding"/>
    <property type="evidence" value="ECO:0007669"/>
    <property type="project" value="InterPro"/>
</dbReference>
<evidence type="ECO:0000256" key="8">
    <source>
        <dbReference type="ARBA" id="ARBA00022737"/>
    </source>
</evidence>
<keyword evidence="13" id="KW-0393">Immunoglobulin domain</keyword>
<evidence type="ECO:0000256" key="16">
    <source>
        <dbReference type="SAM" id="Coils"/>
    </source>
</evidence>
<evidence type="ECO:0000259" key="17">
    <source>
        <dbReference type="PROSITE" id="PS50184"/>
    </source>
</evidence>
<keyword evidence="8" id="KW-0677">Repeat</keyword>
<dbReference type="Gene3D" id="3.80.10.10">
    <property type="entry name" value="Ribonuclease Inhibitor"/>
    <property type="match status" value="2"/>
</dbReference>
<dbReference type="InterPro" id="IPR003599">
    <property type="entry name" value="Ig_sub"/>
</dbReference>
<dbReference type="SUPFAM" id="SSF48726">
    <property type="entry name" value="Immunoglobulin"/>
    <property type="match status" value="4"/>
</dbReference>
<comment type="similarity">
    <text evidence="14">Belongs to the peroxidase family. XPO subfamily.</text>
</comment>
<keyword evidence="10 15" id="KW-0408">Iron</keyword>
<feature type="coiled-coil region" evidence="16">
    <location>
        <begin position="1290"/>
        <end position="1317"/>
    </location>
</feature>
<feature type="domain" description="Ig-like" evidence="18">
    <location>
        <begin position="441"/>
        <end position="522"/>
    </location>
</feature>
<reference evidence="19" key="1">
    <citation type="journal article" date="2004" name="Nature">
        <title>Genome duplication in the teleost fish Tetraodon nigroviridis reveals the early vertebrate proto-karyotype.</title>
        <authorList>
            <person name="Jaillon O."/>
            <person name="Aury J.-M."/>
            <person name="Brunet F."/>
            <person name="Petit J.-L."/>
            <person name="Stange-Thomann N."/>
            <person name="Mauceli E."/>
            <person name="Bouneau L."/>
            <person name="Fischer C."/>
            <person name="Ozouf-Costaz C."/>
            <person name="Bernot A."/>
            <person name="Nicaud S."/>
            <person name="Jaffe D."/>
            <person name="Fisher S."/>
            <person name="Lutfalla G."/>
            <person name="Dossat C."/>
            <person name="Segurens B."/>
            <person name="Dasilva C."/>
            <person name="Salanoubat M."/>
            <person name="Levy M."/>
            <person name="Boudet N."/>
            <person name="Castellano S."/>
            <person name="Anthouard V."/>
            <person name="Jubin C."/>
            <person name="Castelli V."/>
            <person name="Katinka M."/>
            <person name="Vacherie B."/>
            <person name="Biemont C."/>
            <person name="Skalli Z."/>
            <person name="Cattolico L."/>
            <person name="Poulain J."/>
            <person name="De Berardinis V."/>
            <person name="Cruaud C."/>
            <person name="Duprat S."/>
            <person name="Brottier P."/>
            <person name="Coutanceau J.-P."/>
            <person name="Gouzy J."/>
            <person name="Parra G."/>
            <person name="Lardier G."/>
            <person name="Chapple C."/>
            <person name="McKernan K.J."/>
            <person name="McEwan P."/>
            <person name="Bosak S."/>
            <person name="Kellis M."/>
            <person name="Volff J.-N."/>
            <person name="Guigo R."/>
            <person name="Zody M.C."/>
            <person name="Mesirov J."/>
            <person name="Lindblad-Toh K."/>
            <person name="Birren B."/>
            <person name="Nusbaum C."/>
            <person name="Kahn D."/>
            <person name="Robinson-Rechavi M."/>
            <person name="Laudet V."/>
            <person name="Schachter V."/>
            <person name="Quetier F."/>
            <person name="Saurin W."/>
            <person name="Scarpelli C."/>
            <person name="Wincker P."/>
            <person name="Lander E.S."/>
            <person name="Weissenbach J."/>
            <person name="Roest Crollius H."/>
        </authorList>
    </citation>
    <scope>NUCLEOTIDE SEQUENCE [LARGE SCALE GENOMIC DNA]</scope>
</reference>
<comment type="subcellular location">
    <subcellularLocation>
        <location evidence="2">Secreted</location>
    </subcellularLocation>
</comment>
<dbReference type="PROSITE" id="PS50292">
    <property type="entry name" value="PEROXIDASE_3"/>
    <property type="match status" value="1"/>
</dbReference>
<dbReference type="PRINTS" id="PR00457">
    <property type="entry name" value="ANPEROXIDASE"/>
</dbReference>
<feature type="domain" description="VWFC" evidence="17">
    <location>
        <begin position="1314"/>
        <end position="1372"/>
    </location>
</feature>
<dbReference type="InterPro" id="IPR034824">
    <property type="entry name" value="Peroxidasin_peroxidase"/>
</dbReference>
<dbReference type="SMART" id="SM00409">
    <property type="entry name" value="IG"/>
    <property type="match status" value="4"/>
</dbReference>
<evidence type="ECO:0000256" key="5">
    <source>
        <dbReference type="ARBA" id="ARBA00022617"/>
    </source>
</evidence>
<dbReference type="PANTHER" id="PTHR11475">
    <property type="entry name" value="OXIDASE/PEROXIDASE"/>
    <property type="match status" value="1"/>
</dbReference>
<dbReference type="InterPro" id="IPR007110">
    <property type="entry name" value="Ig-like_dom"/>
</dbReference>
<dbReference type="SMART" id="SM00408">
    <property type="entry name" value="IGc2"/>
    <property type="match status" value="3"/>
</dbReference>
<dbReference type="Pfam" id="PF13855">
    <property type="entry name" value="LRR_8"/>
    <property type="match status" value="1"/>
</dbReference>
<sequence length="1379" mass="154805">CPSRCLCFRTTVRCMHLNLETVPAVSPQTTILDLRFNKIKDLQLGSFRQLKNLNTLLLNNNRIRRIPRGAFEDLENLKYLYLYKNEIQSIDRQAFKGLVSLEQLYLHFNNIESLEPESFSHLPKLERLFLHNNRISHLVPGTFSHLEAMKRFNALNMRDDSRLNLLEDGTLMIQDTRETDQGIYQCMAKNVAGQVKTSQVTLRYFGAPCKCLCLLNSLLMSIHRLIIEYLCKYVCTNLSTSFSHGPSSACASAPPARPSFVIQPQNTEVLVGESVTLECSATGQPQPRVSWTKGDRSPLPSDARINITPSGGLYIQNVVQADGGEYTCFASNNVDTVHATAHIIVQAIPHFTVKPQDQSVLEGQTVDFLCEASGYPQPVIAWTRGGSPLPLDRRHVVLSSGALRITRVEAHDEGEYECQAVSPVGTVRTSAQLNIQQRVTPVFTNTPKDLEVESGEDVHIPCKAEGQPEPVITWNKRVASSTSVLMAIWRLRDVGTADAGRYECVARNPIGYRVASMVLTVTVLPVSREGDTFVSTSIEQAIRNVDSAIESTRRRLFDGQPRTPGELLALFRYPRDPYTVEQARAGEIFEQTLLLIQNHVNQGLTVDTNGTAFRYNDLVSPHFLDVIANLSGCTAHRRFNNCSDICFHQKYRSHDGTCNNLQHPMWGASLTAFDRLLKSVYDNGFNLPRGATEGPHNGYRLPLPRLVSTTMIGTETITPDDRYTHMLMQWGQFLDHDLDATVAALSQSRFSDGQLCTQVCTNDPPCFPIQFPPNDPRQLRTGANCMFFVRSSPVCGSGMTSLLMNSVYPREQINQLTSYIDASNVYGSSRHESEEIRDLASQRGLLRQGIIQRTGKPLLPFATGPPTECMRDENESPIPCFLAGDHRANEQLGLTAMHTVWFREHNRIATELLRLNPHWDGDTIYHEARKIVGAQMQHVTYSHWLPKILGEAGMRMMGSYTGYNPNINAGIFNAFATAAFRFGHTLINPILYRLDEDFQPIPQGHVSLHRAFFSPFRIVNEGGIDPLLRGLFGVAGKMRVSTQLLNTELTERLFSMAHAVALDLAAMNIQRGRDHGIPPYNDYRTFCNLTSAQTFDDLRNEIKNPTVREKIQRLYGTPLNVDLFPALMAEDLVPGSRLGPTLMCLLATQFKRLRDGDRFWYENPGVFTPAQLTQLKQASLARVLCDNGDNITRVQKDGFRVAEHPHGYSSCDDIPHIDLRMWQDCCEDCRTKGQFNALSYHFRGRRSAEHSYSEETFAPSIPQNRESLGNITVTSGKSTKPSINDFQDFVSEMQQTITSLRKQIKQLEKRVSKTECTDSTGQERTDGERWEKDPCTLCECKDAQVTCLVQSCPPVGCKQPVKLKGICCPVCLQHTVVDK</sequence>
<evidence type="ECO:0000256" key="11">
    <source>
        <dbReference type="ARBA" id="ARBA00023157"/>
    </source>
</evidence>
<evidence type="ECO:0000256" key="3">
    <source>
        <dbReference type="ARBA" id="ARBA00022525"/>
    </source>
</evidence>
<dbReference type="GO" id="GO:0006979">
    <property type="term" value="P:response to oxidative stress"/>
    <property type="evidence" value="ECO:0007669"/>
    <property type="project" value="InterPro"/>
</dbReference>
<dbReference type="PROSITE" id="PS51450">
    <property type="entry name" value="LRR"/>
    <property type="match status" value="3"/>
</dbReference>
<dbReference type="InterPro" id="IPR032675">
    <property type="entry name" value="LRR_dom_sf"/>
</dbReference>
<evidence type="ECO:0000256" key="13">
    <source>
        <dbReference type="ARBA" id="ARBA00023319"/>
    </source>
</evidence>
<dbReference type="InterPro" id="IPR003591">
    <property type="entry name" value="Leu-rich_rpt_typical-subtyp"/>
</dbReference>
<gene>
    <name evidence="19" type="ORF">GSTENG00015787001</name>
</gene>
<dbReference type="InterPro" id="IPR036179">
    <property type="entry name" value="Ig-like_dom_sf"/>
</dbReference>
<dbReference type="PANTHER" id="PTHR11475:SF75">
    <property type="entry name" value="PEROXIDASIN HOMOLOG"/>
    <property type="match status" value="1"/>
</dbReference>
<dbReference type="InterPro" id="IPR013783">
    <property type="entry name" value="Ig-like_fold"/>
</dbReference>
<evidence type="ECO:0000313" key="19">
    <source>
        <dbReference type="EMBL" id="CAF98179.1"/>
    </source>
</evidence>
<dbReference type="GO" id="GO:0004601">
    <property type="term" value="F:peroxidase activity"/>
    <property type="evidence" value="ECO:0007669"/>
    <property type="project" value="InterPro"/>
</dbReference>
<dbReference type="PROSITE" id="PS01208">
    <property type="entry name" value="VWFC_1"/>
    <property type="match status" value="1"/>
</dbReference>
<dbReference type="EMBL" id="CAAE01014551">
    <property type="protein sequence ID" value="CAF98179.1"/>
    <property type="molecule type" value="Genomic_DNA"/>
</dbReference>
<dbReference type="SUPFAM" id="SSF48113">
    <property type="entry name" value="Heme-dependent peroxidases"/>
    <property type="match status" value="1"/>
</dbReference>
<dbReference type="SMART" id="SM00214">
    <property type="entry name" value="VWC"/>
    <property type="match status" value="1"/>
</dbReference>
<dbReference type="FunFam" id="2.60.40.10:FF:000282">
    <property type="entry name" value="peroxidasin homolog"/>
    <property type="match status" value="1"/>
</dbReference>
<dbReference type="Pfam" id="PF07679">
    <property type="entry name" value="I-set"/>
    <property type="match status" value="3"/>
</dbReference>
<dbReference type="SMART" id="SM00369">
    <property type="entry name" value="LRR_TYP"/>
    <property type="match status" value="5"/>
</dbReference>